<gene>
    <name evidence="2" type="ORF">DFP72DRAFT_822195</name>
</gene>
<proteinExistence type="predicted"/>
<evidence type="ECO:0000313" key="3">
    <source>
        <dbReference type="Proteomes" id="UP000521943"/>
    </source>
</evidence>
<protein>
    <submittedName>
        <fullName evidence="2">Uncharacterized protein</fullName>
    </submittedName>
</protein>
<reference evidence="2 3" key="1">
    <citation type="submission" date="2020-07" db="EMBL/GenBank/DDBJ databases">
        <title>Comparative genomics of pyrophilous fungi reveals a link between fire events and developmental genes.</title>
        <authorList>
            <consortium name="DOE Joint Genome Institute"/>
            <person name="Steindorff A.S."/>
            <person name="Carver A."/>
            <person name="Calhoun S."/>
            <person name="Stillman K."/>
            <person name="Liu H."/>
            <person name="Lipzen A."/>
            <person name="Pangilinan J."/>
            <person name="Labutti K."/>
            <person name="Bruns T.D."/>
            <person name="Grigoriev I.V."/>
        </authorList>
    </citation>
    <scope>NUCLEOTIDE SEQUENCE [LARGE SCALE GENOMIC DNA]</scope>
    <source>
        <strain evidence="2 3">CBS 144469</strain>
    </source>
</reference>
<keyword evidence="3" id="KW-1185">Reference proteome</keyword>
<dbReference type="AlphaFoldDB" id="A0A8H6HIN2"/>
<dbReference type="OrthoDB" id="3173036at2759"/>
<feature type="region of interest" description="Disordered" evidence="1">
    <location>
        <begin position="220"/>
        <end position="239"/>
    </location>
</feature>
<evidence type="ECO:0000256" key="1">
    <source>
        <dbReference type="SAM" id="MobiDB-lite"/>
    </source>
</evidence>
<name>A0A8H6HIN2_9AGAR</name>
<organism evidence="2 3">
    <name type="scientific">Ephemerocybe angulata</name>
    <dbReference type="NCBI Taxonomy" id="980116"/>
    <lineage>
        <taxon>Eukaryota</taxon>
        <taxon>Fungi</taxon>
        <taxon>Dikarya</taxon>
        <taxon>Basidiomycota</taxon>
        <taxon>Agaricomycotina</taxon>
        <taxon>Agaricomycetes</taxon>
        <taxon>Agaricomycetidae</taxon>
        <taxon>Agaricales</taxon>
        <taxon>Agaricineae</taxon>
        <taxon>Psathyrellaceae</taxon>
        <taxon>Ephemerocybe</taxon>
    </lineage>
</organism>
<dbReference type="EMBL" id="JACGCI010000085">
    <property type="protein sequence ID" value="KAF6747101.1"/>
    <property type="molecule type" value="Genomic_DNA"/>
</dbReference>
<feature type="compositionally biased region" description="Basic and acidic residues" evidence="1">
    <location>
        <begin position="323"/>
        <end position="342"/>
    </location>
</feature>
<comment type="caution">
    <text evidence="2">The sequence shown here is derived from an EMBL/GenBank/DDBJ whole genome shotgun (WGS) entry which is preliminary data.</text>
</comment>
<dbReference type="Proteomes" id="UP000521943">
    <property type="component" value="Unassembled WGS sequence"/>
</dbReference>
<evidence type="ECO:0000313" key="2">
    <source>
        <dbReference type="EMBL" id="KAF6747101.1"/>
    </source>
</evidence>
<feature type="region of interest" description="Disordered" evidence="1">
    <location>
        <begin position="309"/>
        <end position="342"/>
    </location>
</feature>
<accession>A0A8H6HIN2</accession>
<sequence length="728" mass="82024">MQKKLGARIRRGKVPDAINGLGIKAHLKEQGVSAEHIRSIMNPEDKQDVRLAFDLLKAVWTLPRTPVHNNTPGFARTREALWVFGQFLYHVVLPYLCTDLTLSEQLEHLGAASHLAMFLYRTDGKDCLPTLLYTDIMIMLKNAFFCVAKAKVDNPNGSFWIILLGTDRLEELFGNLRTMIGNDANLDILQVSWRLSSTAEVANILARFPHWDRPPRRLNFPPITRNAEPLPSSTDHLKPSAWKDKTKLKVRGVTLQTSWSVGRRMIEQDIPGAKEEFAKMEKEQETRSELTIDILSPNGKLLVNISGTTEATEADEDLESDGEDGHEHAEGNDELREDNAEARVEVEDELGVEDEEDNSAGPNTVERTILVNGKHIPKARALSIFSKYQYFPVSRDRLKRVRHEVRYSAHTNEAPSTIITDPDARILVEDTVRVSFQLTGLRASTTEDDPDEKNDWRTYPLSNDHTFTVPGRFIEPINPDPASHSSTPSALFYLLDSAFLVALSATLLESLSLSDLKLLPKLAATSYFPYREAKGKACFLCEDDRELSSAGTATTVECEFCSPPPVLDLAQSQRVLEHMAAHVLFDPKVKASDEPCGLCLRPLTVDKKKSECKYSVKFYYHSAASSTSTSPCSNVPVACPLCPTGHPAVWKYNLKEHFRRKHPSQLTKPEYSQLWHLSQFELRELKEIWKKRHAVVTRRMGKKKASKDAIVVSDEHRSSNTTMYVPFP</sequence>
<feature type="compositionally biased region" description="Acidic residues" evidence="1">
    <location>
        <begin position="312"/>
        <end position="322"/>
    </location>
</feature>